<proteinExistence type="predicted"/>
<keyword evidence="3" id="KW-1185">Reference proteome</keyword>
<evidence type="ECO:0000313" key="2">
    <source>
        <dbReference type="EMBL" id="AGH95271.1"/>
    </source>
</evidence>
<feature type="chain" id="PRO_5004060136" description="Outer membrane protein beta-barrel domain-containing protein" evidence="1">
    <location>
        <begin position="22"/>
        <end position="200"/>
    </location>
</feature>
<dbReference type="EMBL" id="CP003537">
    <property type="protein sequence ID" value="AGH95271.1"/>
    <property type="molecule type" value="Genomic_DNA"/>
</dbReference>
<feature type="signal peptide" evidence="1">
    <location>
        <begin position="1"/>
        <end position="21"/>
    </location>
</feature>
<dbReference type="KEGG" id="bex:A11Q_1055"/>
<reference evidence="2 3" key="1">
    <citation type="journal article" date="2013" name="ISME J.">
        <title>By their genes ye shall know them: genomic signatures of predatory bacteria.</title>
        <authorList>
            <person name="Pasternak Z."/>
            <person name="Pietrokovski S."/>
            <person name="Rotem O."/>
            <person name="Gophna U."/>
            <person name="Lurie-Weinberger M.N."/>
            <person name="Jurkevitch E."/>
        </authorList>
    </citation>
    <scope>NUCLEOTIDE SEQUENCE [LARGE SCALE GENOMIC DNA]</scope>
    <source>
        <strain evidence="2 3">JSS</strain>
    </source>
</reference>
<evidence type="ECO:0008006" key="4">
    <source>
        <dbReference type="Google" id="ProtNLM"/>
    </source>
</evidence>
<keyword evidence="1" id="KW-0732">Signal</keyword>
<protein>
    <recommendedName>
        <fullName evidence="4">Outer membrane protein beta-barrel domain-containing protein</fullName>
    </recommendedName>
</protein>
<sequence>MRLYSLALTTVLFLSAGSATAGIFGNSVFLEPSIGYRSEKVQFTDLNSASSDVRISTPSFGLKFGYRSAIGIDVNLAGEYATGKAELSPQNDKADFSHQSLAVQIGVNSRGLIKVFLGSTLFNELEVKELTSQPAFKLAGPAFQAGLQFNILPFLSIGGQYTLNQFDTIKGAAYANDSRVDSYYNKLDTQDYQIYISTSL</sequence>
<evidence type="ECO:0000256" key="1">
    <source>
        <dbReference type="SAM" id="SignalP"/>
    </source>
</evidence>
<accession>M4VB72</accession>
<evidence type="ECO:0000313" key="3">
    <source>
        <dbReference type="Proteomes" id="UP000012040"/>
    </source>
</evidence>
<gene>
    <name evidence="2" type="ORF">A11Q_1055</name>
</gene>
<dbReference type="HOGENOM" id="CLU_1363967_0_0_7"/>
<dbReference type="AlphaFoldDB" id="M4VB72"/>
<dbReference type="PATRIC" id="fig|1184267.3.peg.1069"/>
<name>M4VB72_9BACT</name>
<dbReference type="STRING" id="1184267.A11Q_1055"/>
<dbReference type="RefSeq" id="WP_015469761.1">
    <property type="nucleotide sequence ID" value="NC_020813.1"/>
</dbReference>
<organism evidence="2 3">
    <name type="scientific">Pseudobdellovibrio exovorus JSS</name>
    <dbReference type="NCBI Taxonomy" id="1184267"/>
    <lineage>
        <taxon>Bacteria</taxon>
        <taxon>Pseudomonadati</taxon>
        <taxon>Bdellovibrionota</taxon>
        <taxon>Bdellovibrionia</taxon>
        <taxon>Bdellovibrionales</taxon>
        <taxon>Pseudobdellovibrionaceae</taxon>
        <taxon>Pseudobdellovibrio</taxon>
    </lineage>
</organism>
<dbReference type="Proteomes" id="UP000012040">
    <property type="component" value="Chromosome"/>
</dbReference>